<dbReference type="CDD" id="cd04458">
    <property type="entry name" value="CSP_CDS"/>
    <property type="match status" value="1"/>
</dbReference>
<organism evidence="4 5">
    <name type="scientific">Shewanella ulleungensis</name>
    <dbReference type="NCBI Taxonomy" id="2282699"/>
    <lineage>
        <taxon>Bacteria</taxon>
        <taxon>Pseudomonadati</taxon>
        <taxon>Pseudomonadota</taxon>
        <taxon>Gammaproteobacteria</taxon>
        <taxon>Alteromonadales</taxon>
        <taxon>Shewanellaceae</taxon>
        <taxon>Shewanella</taxon>
    </lineage>
</organism>
<dbReference type="InterPro" id="IPR011129">
    <property type="entry name" value="CSD"/>
</dbReference>
<dbReference type="InterPro" id="IPR012340">
    <property type="entry name" value="NA-bd_OB-fold"/>
</dbReference>
<feature type="transmembrane region" description="Helical" evidence="2">
    <location>
        <begin position="106"/>
        <end position="124"/>
    </location>
</feature>
<dbReference type="Pfam" id="PF05901">
    <property type="entry name" value="Excalibur"/>
    <property type="match status" value="1"/>
</dbReference>
<dbReference type="PANTHER" id="PTHR12962">
    <property type="entry name" value="CALCIUM-REGULATED HEAT STABLE PROTEIN CRHSP-24-RELATED"/>
    <property type="match status" value="1"/>
</dbReference>
<dbReference type="InterPro" id="IPR002059">
    <property type="entry name" value="CSP_DNA-bd"/>
</dbReference>
<keyword evidence="5" id="KW-1185">Reference proteome</keyword>
<evidence type="ECO:0000256" key="2">
    <source>
        <dbReference type="SAM" id="Phobius"/>
    </source>
</evidence>
<proteinExistence type="predicted"/>
<feature type="domain" description="CSD" evidence="3">
    <location>
        <begin position="1"/>
        <end position="67"/>
    </location>
</feature>
<comment type="caution">
    <text evidence="4">The sequence shown here is derived from an EMBL/GenBank/DDBJ whole genome shotgun (WGS) entry which is preliminary data.</text>
</comment>
<keyword evidence="2" id="KW-0812">Transmembrane</keyword>
<sequence length="219" mass="24876">MERGTLVRWNDEKGFGFIKPETGNDQDVFIHISALKHMARKPKVGDEIVFHRENQPDGKVKAIKASIEGVAVVANTLNATTHTAAHNRHSHQHANKDHNHSTSSPLLGRMFMIIIFLGVGIFGYKQYEKMTEIPIPQPETTREVFQEVKPEESYTPVWRTKEPNSTQQNFRCEPGKTHCSHMRSCAEAKFYLKNCPNTKMDGDRNGKGDGIPCERQFCN</sequence>
<evidence type="ECO:0000313" key="5">
    <source>
        <dbReference type="Proteomes" id="UP000654004"/>
    </source>
</evidence>
<dbReference type="PROSITE" id="PS51857">
    <property type="entry name" value="CSD_2"/>
    <property type="match status" value="1"/>
</dbReference>
<dbReference type="InterPro" id="IPR008613">
    <property type="entry name" value="Excalibur_Ca-bd_domain"/>
</dbReference>
<keyword evidence="2" id="KW-1133">Transmembrane helix</keyword>
<keyword evidence="2" id="KW-0472">Membrane</keyword>
<keyword evidence="1" id="KW-0597">Phosphoprotein</keyword>
<name>A0ABQ2QMK5_9GAMM</name>
<evidence type="ECO:0000313" key="4">
    <source>
        <dbReference type="EMBL" id="GGP88412.1"/>
    </source>
</evidence>
<dbReference type="PANTHER" id="PTHR12962:SF1">
    <property type="entry name" value="COLD SHOCK DOMAIN-CONTAINING PROTEIN CG9705"/>
    <property type="match status" value="1"/>
</dbReference>
<reference evidence="5" key="1">
    <citation type="journal article" date="2019" name="Int. J. Syst. Evol. Microbiol.">
        <title>The Global Catalogue of Microorganisms (GCM) 10K type strain sequencing project: providing services to taxonomists for standard genome sequencing and annotation.</title>
        <authorList>
            <consortium name="The Broad Institute Genomics Platform"/>
            <consortium name="The Broad Institute Genome Sequencing Center for Infectious Disease"/>
            <person name="Wu L."/>
            <person name="Ma J."/>
        </authorList>
    </citation>
    <scope>NUCLEOTIDE SEQUENCE [LARGE SCALE GENOMIC DNA]</scope>
    <source>
        <strain evidence="5">JCM 32305</strain>
    </source>
</reference>
<dbReference type="Gene3D" id="2.40.50.140">
    <property type="entry name" value="Nucleic acid-binding proteins"/>
    <property type="match status" value="1"/>
</dbReference>
<accession>A0ABQ2QMK5</accession>
<evidence type="ECO:0000256" key="1">
    <source>
        <dbReference type="ARBA" id="ARBA00022553"/>
    </source>
</evidence>
<evidence type="ECO:0000259" key="3">
    <source>
        <dbReference type="PROSITE" id="PS51857"/>
    </source>
</evidence>
<dbReference type="RefSeq" id="WP_188956320.1">
    <property type="nucleotide sequence ID" value="NZ_BMQW01000005.1"/>
</dbReference>
<dbReference type="SUPFAM" id="SSF50249">
    <property type="entry name" value="Nucleic acid-binding proteins"/>
    <property type="match status" value="1"/>
</dbReference>
<dbReference type="Pfam" id="PF00313">
    <property type="entry name" value="CSD"/>
    <property type="match status" value="1"/>
</dbReference>
<dbReference type="SMART" id="SM00357">
    <property type="entry name" value="CSP"/>
    <property type="match status" value="1"/>
</dbReference>
<dbReference type="InterPro" id="IPR052069">
    <property type="entry name" value="Ca-reg_mRNA-binding_domain"/>
</dbReference>
<gene>
    <name evidence="4" type="ORF">GCM10009410_22880</name>
</gene>
<dbReference type="Proteomes" id="UP000654004">
    <property type="component" value="Unassembled WGS sequence"/>
</dbReference>
<dbReference type="EMBL" id="BMQW01000005">
    <property type="protein sequence ID" value="GGP88412.1"/>
    <property type="molecule type" value="Genomic_DNA"/>
</dbReference>
<protein>
    <submittedName>
        <fullName evidence="4">Cold-shock protein</fullName>
    </submittedName>
</protein>